<organism evidence="1 2">
    <name type="scientific">Datura stramonium</name>
    <name type="common">Jimsonweed</name>
    <name type="synonym">Common thornapple</name>
    <dbReference type="NCBI Taxonomy" id="4076"/>
    <lineage>
        <taxon>Eukaryota</taxon>
        <taxon>Viridiplantae</taxon>
        <taxon>Streptophyta</taxon>
        <taxon>Embryophyta</taxon>
        <taxon>Tracheophyta</taxon>
        <taxon>Spermatophyta</taxon>
        <taxon>Magnoliopsida</taxon>
        <taxon>eudicotyledons</taxon>
        <taxon>Gunneridae</taxon>
        <taxon>Pentapetalae</taxon>
        <taxon>asterids</taxon>
        <taxon>lamiids</taxon>
        <taxon>Solanales</taxon>
        <taxon>Solanaceae</taxon>
        <taxon>Solanoideae</taxon>
        <taxon>Datureae</taxon>
        <taxon>Datura</taxon>
    </lineage>
</organism>
<comment type="caution">
    <text evidence="1">The sequence shown here is derived from an EMBL/GenBank/DDBJ whole genome shotgun (WGS) entry which is preliminary data.</text>
</comment>
<protein>
    <submittedName>
        <fullName evidence="1">Uncharacterized protein</fullName>
    </submittedName>
</protein>
<reference evidence="1 2" key="1">
    <citation type="journal article" date="2021" name="BMC Genomics">
        <title>Datura genome reveals duplications of psychoactive alkaloid biosynthetic genes and high mutation rate following tissue culture.</title>
        <authorList>
            <person name="Rajewski A."/>
            <person name="Carter-House D."/>
            <person name="Stajich J."/>
            <person name="Litt A."/>
        </authorList>
    </citation>
    <scope>NUCLEOTIDE SEQUENCE [LARGE SCALE GENOMIC DNA]</scope>
    <source>
        <strain evidence="1">AR-01</strain>
    </source>
</reference>
<dbReference type="Proteomes" id="UP000823775">
    <property type="component" value="Unassembled WGS sequence"/>
</dbReference>
<dbReference type="EMBL" id="JACEIK010008095">
    <property type="protein sequence ID" value="MCE3051008.1"/>
    <property type="molecule type" value="Genomic_DNA"/>
</dbReference>
<name>A0ABS8WJK9_DATST</name>
<gene>
    <name evidence="1" type="ORF">HAX54_048738</name>
</gene>
<evidence type="ECO:0000313" key="2">
    <source>
        <dbReference type="Proteomes" id="UP000823775"/>
    </source>
</evidence>
<proteinExistence type="predicted"/>
<keyword evidence="2" id="KW-1185">Reference proteome</keyword>
<sequence length="103" mass="11244">DSDHMGDIFRIAGVSSSGDAPGQVTFNDLQAHKSTNSFTNMPIEMLEPFPEQEQTHSKFHAATPSIAWDKAVSNIVGAVNGEFPLQASEKREVQEGRAEFGHM</sequence>
<evidence type="ECO:0000313" key="1">
    <source>
        <dbReference type="EMBL" id="MCE3051008.1"/>
    </source>
</evidence>
<accession>A0ABS8WJK9</accession>
<feature type="non-terminal residue" evidence="1">
    <location>
        <position position="103"/>
    </location>
</feature>
<feature type="non-terminal residue" evidence="1">
    <location>
        <position position="1"/>
    </location>
</feature>